<dbReference type="Proteomes" id="UP000198287">
    <property type="component" value="Unassembled WGS sequence"/>
</dbReference>
<comment type="caution">
    <text evidence="3">The sequence shown here is derived from an EMBL/GenBank/DDBJ whole genome shotgun (WGS) entry which is preliminary data.</text>
</comment>
<gene>
    <name evidence="3" type="ORF">Fcan01_09621</name>
</gene>
<evidence type="ECO:0000313" key="3">
    <source>
        <dbReference type="EMBL" id="OXA55638.1"/>
    </source>
</evidence>
<feature type="region of interest" description="Disordered" evidence="1">
    <location>
        <begin position="218"/>
        <end position="248"/>
    </location>
</feature>
<accession>A0A226EEE3</accession>
<keyword evidence="2" id="KW-0732">Signal</keyword>
<keyword evidence="4" id="KW-1185">Reference proteome</keyword>
<dbReference type="EMBL" id="LNIX01000004">
    <property type="protein sequence ID" value="OXA55638.1"/>
    <property type="molecule type" value="Genomic_DNA"/>
</dbReference>
<feature type="compositionally biased region" description="Acidic residues" evidence="1">
    <location>
        <begin position="232"/>
        <end position="248"/>
    </location>
</feature>
<evidence type="ECO:0000256" key="2">
    <source>
        <dbReference type="SAM" id="SignalP"/>
    </source>
</evidence>
<dbReference type="AlphaFoldDB" id="A0A226EEE3"/>
<evidence type="ECO:0000256" key="1">
    <source>
        <dbReference type="SAM" id="MobiDB-lite"/>
    </source>
</evidence>
<feature type="chain" id="PRO_5013121651" evidence="2">
    <location>
        <begin position="33"/>
        <end position="256"/>
    </location>
</feature>
<organism evidence="3 4">
    <name type="scientific">Folsomia candida</name>
    <name type="common">Springtail</name>
    <dbReference type="NCBI Taxonomy" id="158441"/>
    <lineage>
        <taxon>Eukaryota</taxon>
        <taxon>Metazoa</taxon>
        <taxon>Ecdysozoa</taxon>
        <taxon>Arthropoda</taxon>
        <taxon>Hexapoda</taxon>
        <taxon>Collembola</taxon>
        <taxon>Entomobryomorpha</taxon>
        <taxon>Isotomoidea</taxon>
        <taxon>Isotomidae</taxon>
        <taxon>Proisotominae</taxon>
        <taxon>Folsomia</taxon>
    </lineage>
</organism>
<evidence type="ECO:0000313" key="4">
    <source>
        <dbReference type="Proteomes" id="UP000198287"/>
    </source>
</evidence>
<name>A0A226EEE3_FOLCA</name>
<reference evidence="3 4" key="1">
    <citation type="submission" date="2015-12" db="EMBL/GenBank/DDBJ databases">
        <title>The genome of Folsomia candida.</title>
        <authorList>
            <person name="Faddeeva A."/>
            <person name="Derks M.F."/>
            <person name="Anvar Y."/>
            <person name="Smit S."/>
            <person name="Van Straalen N."/>
            <person name="Roelofs D."/>
        </authorList>
    </citation>
    <scope>NUCLEOTIDE SEQUENCE [LARGE SCALE GENOMIC DNA]</scope>
    <source>
        <strain evidence="3 4">VU population</strain>
        <tissue evidence="3">Whole body</tissue>
    </source>
</reference>
<sequence length="256" mass="28892">MWGQSQVGRCASTALSLSCILLSIGNYCLVESATVPEKDLAEGKDSLGNYYNGEIKRITNLKRRTPRQEVDLTLVSFLQKSVKKYGEKKVATSIHELAQNSLYNLVWYLAGDLEPWLIYDLYKLYNTASADSRVLFVYEKFRAGQVNRSIVPEVFALDKKYNEHTWYRRVRSRLLENVDKYMAGSLLVTNPPPKIEFGPDGKPIIEGQPETEIAAVVAKASTTRRPPGVGDTTDEDPDDPDNSDLDLEDLFENFID</sequence>
<proteinExistence type="predicted"/>
<protein>
    <submittedName>
        <fullName evidence="3">Uncharacterized protein</fullName>
    </submittedName>
</protein>
<feature type="signal peptide" evidence="2">
    <location>
        <begin position="1"/>
        <end position="32"/>
    </location>
</feature>